<proteinExistence type="predicted"/>
<sequence length="117" mass="13469">MSITASQVKEIRQEFAKLRPSAVTLDGNRAMTVKQAIFTLAPTLERMKKRGFDTQEIVEKLHEKGIEVKPQTLTKYLTEARRQKEGRKNQKRDTPPPLPRHEQRGSFITPDTPDDEL</sequence>
<feature type="compositionally biased region" description="Basic and acidic residues" evidence="1">
    <location>
        <begin position="79"/>
        <end position="104"/>
    </location>
</feature>
<gene>
    <name evidence="2" type="ORF">H9962_07320</name>
</gene>
<reference evidence="2" key="2">
    <citation type="submission" date="2021-04" db="EMBL/GenBank/DDBJ databases">
        <authorList>
            <person name="Gilroy R."/>
        </authorList>
    </citation>
    <scope>NUCLEOTIDE SEQUENCE</scope>
    <source>
        <strain evidence="2">CHK186-16707</strain>
    </source>
</reference>
<reference evidence="2" key="1">
    <citation type="journal article" date="2021" name="PeerJ">
        <title>Extensive microbial diversity within the chicken gut microbiome revealed by metagenomics and culture.</title>
        <authorList>
            <person name="Gilroy R."/>
            <person name="Ravi A."/>
            <person name="Getino M."/>
            <person name="Pursley I."/>
            <person name="Horton D.L."/>
            <person name="Alikhan N.F."/>
            <person name="Baker D."/>
            <person name="Gharbi K."/>
            <person name="Hall N."/>
            <person name="Watson M."/>
            <person name="Adriaenssens E.M."/>
            <person name="Foster-Nyarko E."/>
            <person name="Jarju S."/>
            <person name="Secka A."/>
            <person name="Antonio M."/>
            <person name="Oren A."/>
            <person name="Chaudhuri R.R."/>
            <person name="La Ragione R."/>
            <person name="Hildebrand F."/>
            <person name="Pallen M.J."/>
        </authorList>
    </citation>
    <scope>NUCLEOTIDE SEQUENCE</scope>
    <source>
        <strain evidence="2">CHK186-16707</strain>
    </source>
</reference>
<dbReference type="EMBL" id="DXAN01000023">
    <property type="protein sequence ID" value="HJA08981.1"/>
    <property type="molecule type" value="Genomic_DNA"/>
</dbReference>
<evidence type="ECO:0000313" key="3">
    <source>
        <dbReference type="Proteomes" id="UP000824225"/>
    </source>
</evidence>
<accession>A0A9D2HF16</accession>
<name>A0A9D2HF16_9BACT</name>
<evidence type="ECO:0000313" key="2">
    <source>
        <dbReference type="EMBL" id="HJA08981.1"/>
    </source>
</evidence>
<feature type="region of interest" description="Disordered" evidence="1">
    <location>
        <begin position="79"/>
        <end position="117"/>
    </location>
</feature>
<protein>
    <submittedName>
        <fullName evidence="2">Protein MobC</fullName>
    </submittedName>
</protein>
<comment type="caution">
    <text evidence="2">The sequence shown here is derived from an EMBL/GenBank/DDBJ whole genome shotgun (WGS) entry which is preliminary data.</text>
</comment>
<organism evidence="2 3">
    <name type="scientific">Candidatus Mailhella merdigallinarum</name>
    <dbReference type="NCBI Taxonomy" id="2838658"/>
    <lineage>
        <taxon>Bacteria</taxon>
        <taxon>Pseudomonadati</taxon>
        <taxon>Thermodesulfobacteriota</taxon>
        <taxon>Desulfovibrionia</taxon>
        <taxon>Desulfovibrionales</taxon>
        <taxon>Desulfovibrionaceae</taxon>
        <taxon>Mailhella</taxon>
    </lineage>
</organism>
<evidence type="ECO:0000256" key="1">
    <source>
        <dbReference type="SAM" id="MobiDB-lite"/>
    </source>
</evidence>
<dbReference type="AlphaFoldDB" id="A0A9D2HF16"/>
<dbReference type="Proteomes" id="UP000824225">
    <property type="component" value="Unassembled WGS sequence"/>
</dbReference>